<reference evidence="2" key="1">
    <citation type="submission" date="2017-02" db="EMBL/GenBank/DDBJ databases">
        <title>Parasitoid Jewel Wasp Mounts Multi-Pronged Neurochemical Attack to Hijack a Host Brain.</title>
        <authorList>
            <person name="Arvidson R.S."/>
            <person name="Kaiser M."/>
            <person name="Libersat F."/>
            <person name="Adams M.E."/>
        </authorList>
    </citation>
    <scope>NUCLEOTIDE SEQUENCE</scope>
    <source>
        <strain evidence="2">89</strain>
    </source>
</reference>
<name>A0A1W6EVY2_AMPCP</name>
<keyword evidence="1" id="KW-0732">Signal</keyword>
<organism evidence="2">
    <name type="scientific">Ampulex compressa</name>
    <name type="common">Emerald cockroach wasp</name>
    <dbReference type="NCBI Taxonomy" id="860918"/>
    <lineage>
        <taxon>Eukaryota</taxon>
        <taxon>Metazoa</taxon>
        <taxon>Ecdysozoa</taxon>
        <taxon>Arthropoda</taxon>
        <taxon>Hexapoda</taxon>
        <taxon>Insecta</taxon>
        <taxon>Pterygota</taxon>
        <taxon>Neoptera</taxon>
        <taxon>Endopterygota</taxon>
        <taxon>Hymenoptera</taxon>
        <taxon>Apocrita</taxon>
        <taxon>Aculeata</taxon>
        <taxon>Apoidea</taxon>
        <taxon>Ampulicidae</taxon>
        <taxon>Ampulicini</taxon>
        <taxon>Ampulex</taxon>
    </lineage>
</organism>
<feature type="chain" id="PRO_5012687211" evidence="1">
    <location>
        <begin position="29"/>
        <end position="248"/>
    </location>
</feature>
<dbReference type="EMBL" id="KY563462">
    <property type="protein sequence ID" value="ARK19871.1"/>
    <property type="molecule type" value="mRNA"/>
</dbReference>
<feature type="signal peptide" evidence="1">
    <location>
        <begin position="1"/>
        <end position="28"/>
    </location>
</feature>
<evidence type="ECO:0000256" key="1">
    <source>
        <dbReference type="SAM" id="SignalP"/>
    </source>
</evidence>
<accession>A0A1W6EVY2</accession>
<sequence length="248" mass="28682">MRITKFLMKAFITLCLLAVLCSLKPIDAENSTDAENELDLSLSYIHEKMLWIEWTVRIFTLDNSVVISRLKVILGLLESKSRDILWNKLAEKFEKIFDNINATNDQEDGGYSCYLDGIRYVRKLQTAVSREMNECLKENVENISHKLNCTDRLWINGNGLLNALGRITIQCPYRKSKFDACIISEAKRLRFPIDFFEQRYLSCLQQRTAVLMEATDHALLCLANIHSQTLSKIKNWTAFNDHCKFSAE</sequence>
<evidence type="ECO:0000313" key="2">
    <source>
        <dbReference type="EMBL" id="ARK19871.1"/>
    </source>
</evidence>
<protein>
    <submittedName>
        <fullName evidence="2">Venom protein</fullName>
    </submittedName>
</protein>
<dbReference type="AlphaFoldDB" id="A0A1W6EVY2"/>
<proteinExistence type="evidence at transcript level"/>